<feature type="signal peptide" evidence="1">
    <location>
        <begin position="1"/>
        <end position="29"/>
    </location>
</feature>
<evidence type="ECO:0000313" key="3">
    <source>
        <dbReference type="WBParaSite" id="PSAMB.scaffold251size61181.g3904.t1"/>
    </source>
</evidence>
<feature type="chain" id="PRO_5037227837" evidence="1">
    <location>
        <begin position="30"/>
        <end position="179"/>
    </location>
</feature>
<dbReference type="Proteomes" id="UP000887566">
    <property type="component" value="Unplaced"/>
</dbReference>
<sequence length="179" mass="20076">MRSSAFSSNSTKMITLALIAISCISLARAKPMICVTNATDGSAICFDGDQTLAFSAEKFKQINSYDVIDASDDLPAVRRRRKPRACKGWNFYKRCSAKFLNERDQFACRYERCHRCVFDSYAQHCPFCVLDKATFCPAVETCTCPWRAGKGMWESCRKKASTMCGFVQNGYPSSTLADE</sequence>
<evidence type="ECO:0000313" key="2">
    <source>
        <dbReference type="Proteomes" id="UP000887566"/>
    </source>
</evidence>
<evidence type="ECO:0000256" key="1">
    <source>
        <dbReference type="SAM" id="SignalP"/>
    </source>
</evidence>
<keyword evidence="1" id="KW-0732">Signal</keyword>
<name>A0A914VWD6_9BILA</name>
<organism evidence="2 3">
    <name type="scientific">Plectus sambesii</name>
    <dbReference type="NCBI Taxonomy" id="2011161"/>
    <lineage>
        <taxon>Eukaryota</taxon>
        <taxon>Metazoa</taxon>
        <taxon>Ecdysozoa</taxon>
        <taxon>Nematoda</taxon>
        <taxon>Chromadorea</taxon>
        <taxon>Plectida</taxon>
        <taxon>Plectina</taxon>
        <taxon>Plectoidea</taxon>
        <taxon>Plectidae</taxon>
        <taxon>Plectus</taxon>
    </lineage>
</organism>
<dbReference type="WBParaSite" id="PSAMB.scaffold251size61181.g3904.t1">
    <property type="protein sequence ID" value="PSAMB.scaffold251size61181.g3904.t1"/>
    <property type="gene ID" value="PSAMB.scaffold251size61181.g3904"/>
</dbReference>
<dbReference type="PROSITE" id="PS51257">
    <property type="entry name" value="PROKAR_LIPOPROTEIN"/>
    <property type="match status" value="1"/>
</dbReference>
<protein>
    <submittedName>
        <fullName evidence="3">Uncharacterized protein</fullName>
    </submittedName>
</protein>
<dbReference type="AlphaFoldDB" id="A0A914VWD6"/>
<keyword evidence="2" id="KW-1185">Reference proteome</keyword>
<accession>A0A914VWD6</accession>
<proteinExistence type="predicted"/>
<reference evidence="3" key="1">
    <citation type="submission" date="2022-11" db="UniProtKB">
        <authorList>
            <consortium name="WormBaseParasite"/>
        </authorList>
    </citation>
    <scope>IDENTIFICATION</scope>
</reference>